<feature type="domain" description="TniQ" evidence="1">
    <location>
        <begin position="8"/>
        <end position="157"/>
    </location>
</feature>
<dbReference type="AlphaFoldDB" id="A0A9W4R302"/>
<keyword evidence="3" id="KW-1185">Reference proteome</keyword>
<accession>A0A9W4R302</accession>
<dbReference type="RefSeq" id="WP_261626881.1">
    <property type="nucleotide sequence ID" value="NZ_CAMAPC010000017.1"/>
</dbReference>
<evidence type="ECO:0000259" key="1">
    <source>
        <dbReference type="Pfam" id="PF06527"/>
    </source>
</evidence>
<dbReference type="InterPro" id="IPR009492">
    <property type="entry name" value="TniQ"/>
</dbReference>
<sequence length="397" mass="44471">MQFLSQTTPYSDETIESYLLRLSQDNGYFGFADMADILWDWLVTQDYELEGAFPNELQSVDVYKASQSSNFRVRALRLVAQLAGVEASELLNLCWLRSNTQFGAITAVSRGGLLVPRQLLRKSGIPVCTECLKQDAHIPYLWHLKAYKACHKHNQLLTRICGQCNAEIDYRASEAFLECECGAVIKPAAKANQADLKLANALATNVLASSAVAKLVGLLAWFSQWQSISYDDGEFSELFVRYFSNWPSGFESELNKTAELAKVKQLRPFNHTPFNDVFGSLLKDSKLACAGSQGYNTVQLAIIAFLTKLVAQNPKKKHPNLGDLLLSMLDAAVILGTSTEQVFRLYEESFLAAAQPPKKNTFLKPSDNVFYLRQVIELQQSFALNMPNNQQQFVPPW</sequence>
<organism evidence="2 3">
    <name type="scientific">Pseudoalteromonas holothuriae</name>
    <dbReference type="NCBI Taxonomy" id="2963714"/>
    <lineage>
        <taxon>Bacteria</taxon>
        <taxon>Pseudomonadati</taxon>
        <taxon>Pseudomonadota</taxon>
        <taxon>Gammaproteobacteria</taxon>
        <taxon>Alteromonadales</taxon>
        <taxon>Pseudoalteromonadaceae</taxon>
        <taxon>Pseudoalteromonas</taxon>
    </lineage>
</organism>
<reference evidence="2" key="1">
    <citation type="submission" date="2022-07" db="EMBL/GenBank/DDBJ databases">
        <authorList>
            <person name="Criscuolo A."/>
        </authorList>
    </citation>
    <scope>NUCLEOTIDE SEQUENCE</scope>
    <source>
        <strain evidence="2">CIP111854</strain>
    </source>
</reference>
<evidence type="ECO:0000313" key="3">
    <source>
        <dbReference type="Proteomes" id="UP001152467"/>
    </source>
</evidence>
<protein>
    <recommendedName>
        <fullName evidence="1">TniQ domain-containing protein</fullName>
    </recommendedName>
</protein>
<comment type="caution">
    <text evidence="2">The sequence shown here is derived from an EMBL/GenBank/DDBJ whole genome shotgun (WGS) entry which is preliminary data.</text>
</comment>
<name>A0A9W4R302_9GAMM</name>
<gene>
    <name evidence="2" type="ORF">PSECIP111854_03401</name>
</gene>
<evidence type="ECO:0000313" key="2">
    <source>
        <dbReference type="EMBL" id="CAH9064245.1"/>
    </source>
</evidence>
<dbReference type="Proteomes" id="UP001152467">
    <property type="component" value="Unassembled WGS sequence"/>
</dbReference>
<dbReference type="EMBL" id="CAMAPC010000017">
    <property type="protein sequence ID" value="CAH9064245.1"/>
    <property type="molecule type" value="Genomic_DNA"/>
</dbReference>
<dbReference type="Pfam" id="PF06527">
    <property type="entry name" value="TniQ"/>
    <property type="match status" value="1"/>
</dbReference>
<proteinExistence type="predicted"/>